<protein>
    <submittedName>
        <fullName evidence="1">Uncharacterized protein</fullName>
    </submittedName>
</protein>
<dbReference type="Proteomes" id="UP001283361">
    <property type="component" value="Unassembled WGS sequence"/>
</dbReference>
<evidence type="ECO:0000313" key="1">
    <source>
        <dbReference type="EMBL" id="KAK3735161.1"/>
    </source>
</evidence>
<organism evidence="1 2">
    <name type="scientific">Elysia crispata</name>
    <name type="common">lettuce slug</name>
    <dbReference type="NCBI Taxonomy" id="231223"/>
    <lineage>
        <taxon>Eukaryota</taxon>
        <taxon>Metazoa</taxon>
        <taxon>Spiralia</taxon>
        <taxon>Lophotrochozoa</taxon>
        <taxon>Mollusca</taxon>
        <taxon>Gastropoda</taxon>
        <taxon>Heterobranchia</taxon>
        <taxon>Euthyneura</taxon>
        <taxon>Panpulmonata</taxon>
        <taxon>Sacoglossa</taxon>
        <taxon>Placobranchoidea</taxon>
        <taxon>Plakobranchidae</taxon>
        <taxon>Elysia</taxon>
    </lineage>
</organism>
<proteinExistence type="predicted"/>
<comment type="caution">
    <text evidence="1">The sequence shown here is derived from an EMBL/GenBank/DDBJ whole genome shotgun (WGS) entry which is preliminary data.</text>
</comment>
<sequence length="205" mass="23221">MRSAAAELSATYGWSVPQYVEESVKIYTHQHGYIGRGPVVKKVKPTIKTGRKWEVVKAVSQAKECLKIKEVIGQTQTDRKGLGSSTAKRWSNVEGKEKRNMVINEIRLNENSRRIQKAVQLPQLGSWSNKDNALQKSLTWNAIWHMAPLRISFLIRSVYDLLPSNANLARWGKKEDSICALCQDHKAYLELMQNCALTGAIHMET</sequence>
<accession>A0AAE0Y844</accession>
<reference evidence="1" key="1">
    <citation type="journal article" date="2023" name="G3 (Bethesda)">
        <title>A reference genome for the long-term kleptoplast-retaining sea slug Elysia crispata morphotype clarki.</title>
        <authorList>
            <person name="Eastman K.E."/>
            <person name="Pendleton A.L."/>
            <person name="Shaikh M.A."/>
            <person name="Suttiyut T."/>
            <person name="Ogas R."/>
            <person name="Tomko P."/>
            <person name="Gavelis G."/>
            <person name="Widhalm J.R."/>
            <person name="Wisecaver J.H."/>
        </authorList>
    </citation>
    <scope>NUCLEOTIDE SEQUENCE</scope>
    <source>
        <strain evidence="1">ECLA1</strain>
    </source>
</reference>
<name>A0AAE0Y844_9GAST</name>
<evidence type="ECO:0000313" key="2">
    <source>
        <dbReference type="Proteomes" id="UP001283361"/>
    </source>
</evidence>
<gene>
    <name evidence="1" type="ORF">RRG08_061705</name>
</gene>
<keyword evidence="2" id="KW-1185">Reference proteome</keyword>
<dbReference type="AlphaFoldDB" id="A0AAE0Y844"/>
<dbReference type="EMBL" id="JAWDGP010006821">
    <property type="protein sequence ID" value="KAK3735161.1"/>
    <property type="molecule type" value="Genomic_DNA"/>
</dbReference>